<feature type="compositionally biased region" description="Polar residues" evidence="1">
    <location>
        <begin position="388"/>
        <end position="407"/>
    </location>
</feature>
<accession>A0A6A5K864</accession>
<gene>
    <name evidence="2" type="ORF">BDW02DRAFT_622474</name>
</gene>
<organism evidence="2 3">
    <name type="scientific">Decorospora gaudefroyi</name>
    <dbReference type="NCBI Taxonomy" id="184978"/>
    <lineage>
        <taxon>Eukaryota</taxon>
        <taxon>Fungi</taxon>
        <taxon>Dikarya</taxon>
        <taxon>Ascomycota</taxon>
        <taxon>Pezizomycotina</taxon>
        <taxon>Dothideomycetes</taxon>
        <taxon>Pleosporomycetidae</taxon>
        <taxon>Pleosporales</taxon>
        <taxon>Pleosporineae</taxon>
        <taxon>Pleosporaceae</taxon>
        <taxon>Decorospora</taxon>
    </lineage>
</organism>
<keyword evidence="3" id="KW-1185">Reference proteome</keyword>
<feature type="compositionally biased region" description="Polar residues" evidence="1">
    <location>
        <begin position="454"/>
        <end position="472"/>
    </location>
</feature>
<evidence type="ECO:0000313" key="3">
    <source>
        <dbReference type="Proteomes" id="UP000800040"/>
    </source>
</evidence>
<feature type="compositionally biased region" description="Polar residues" evidence="1">
    <location>
        <begin position="482"/>
        <end position="511"/>
    </location>
</feature>
<evidence type="ECO:0000256" key="1">
    <source>
        <dbReference type="SAM" id="MobiDB-lite"/>
    </source>
</evidence>
<name>A0A6A5K864_9PLEO</name>
<feature type="compositionally biased region" description="Polar residues" evidence="1">
    <location>
        <begin position="425"/>
        <end position="444"/>
    </location>
</feature>
<evidence type="ECO:0000313" key="2">
    <source>
        <dbReference type="EMBL" id="KAF1834005.1"/>
    </source>
</evidence>
<sequence>MPYFLRPNIVHCLDFLSHPNTYHVTFTTGRDLFFTLPLNLTALTPMRPQELSELSEFLTSIRGSVVRRLGVAAVDDLSYVQDVIAERCLATGLLGRLELDAWYEGHAYPVFDEGELVDFVWDWDMIGFERGEMRDMFGSHGYVTPRGDELEVLCWEKNGVDAFEWRRNGETMGFSIFGAWFSNFEEWEMCEKDLSREELELLHRGVLQIGNLPDGGWELRRASGQQVEDQVSVWELTETYRPFTSSIQINESVQMATHLPVLERRQQAVRREENPPEQQFPPASAEIPQPDEESCKCNPIPDTRCSECEAPIEPALIDLQELVPPTIQGRRPKPNTTTPPILIRDPASRYPPTNSPNPHTQRMRYARQDATQNLPAAQQQLPSSSLSESGPTSRHLPTSSPIPTPHTQHIRYPPQTTTQPPPTTALHQPSSSSSQTARATNTHRNQPRIAPNPFLQNSNSPTHIQTSRNPAQTHKYAPPSSPQNMLNHTTPHQNITESNTGSGSLRGSTQPSVRGGRSGVVRREKTIPIPMPLRYQAHVEDSG</sequence>
<dbReference type="Proteomes" id="UP000800040">
    <property type="component" value="Unassembled WGS sequence"/>
</dbReference>
<protein>
    <submittedName>
        <fullName evidence="2">Uncharacterized protein</fullName>
    </submittedName>
</protein>
<dbReference type="EMBL" id="ML975309">
    <property type="protein sequence ID" value="KAF1834005.1"/>
    <property type="molecule type" value="Genomic_DNA"/>
</dbReference>
<feature type="region of interest" description="Disordered" evidence="1">
    <location>
        <begin position="374"/>
        <end position="543"/>
    </location>
</feature>
<reference evidence="2" key="1">
    <citation type="submission" date="2020-01" db="EMBL/GenBank/DDBJ databases">
        <authorList>
            <consortium name="DOE Joint Genome Institute"/>
            <person name="Haridas S."/>
            <person name="Albert R."/>
            <person name="Binder M."/>
            <person name="Bloem J."/>
            <person name="Labutti K."/>
            <person name="Salamov A."/>
            <person name="Andreopoulos B."/>
            <person name="Baker S.E."/>
            <person name="Barry K."/>
            <person name="Bills G."/>
            <person name="Bluhm B.H."/>
            <person name="Cannon C."/>
            <person name="Castanera R."/>
            <person name="Culley D.E."/>
            <person name="Daum C."/>
            <person name="Ezra D."/>
            <person name="Gonzalez J.B."/>
            <person name="Henrissat B."/>
            <person name="Kuo A."/>
            <person name="Liang C."/>
            <person name="Lipzen A."/>
            <person name="Lutzoni F."/>
            <person name="Magnuson J."/>
            <person name="Mondo S."/>
            <person name="Nolan M."/>
            <person name="Ohm R."/>
            <person name="Pangilinan J."/>
            <person name="Park H.-J."/>
            <person name="Ramirez L."/>
            <person name="Alfaro M."/>
            <person name="Sun H."/>
            <person name="Tritt A."/>
            <person name="Yoshinaga Y."/>
            <person name="Zwiers L.-H."/>
            <person name="Turgeon B.G."/>
            <person name="Goodwin S.B."/>
            <person name="Spatafora J.W."/>
            <person name="Crous P.W."/>
            <person name="Grigoriev I.V."/>
        </authorList>
    </citation>
    <scope>NUCLEOTIDE SEQUENCE</scope>
    <source>
        <strain evidence="2">P77</strain>
    </source>
</reference>
<dbReference type="AlphaFoldDB" id="A0A6A5K864"/>
<proteinExistence type="predicted"/>
<dbReference type="OrthoDB" id="3690506at2759"/>
<feature type="region of interest" description="Disordered" evidence="1">
    <location>
        <begin position="321"/>
        <end position="361"/>
    </location>
</feature>
<feature type="compositionally biased region" description="Low complexity" evidence="1">
    <location>
        <begin position="374"/>
        <end position="387"/>
    </location>
</feature>
<feature type="region of interest" description="Disordered" evidence="1">
    <location>
        <begin position="267"/>
        <end position="295"/>
    </location>
</feature>